<comment type="subcellular location">
    <subcellularLocation>
        <location evidence="2">Membrane</location>
    </subcellularLocation>
</comment>
<evidence type="ECO:0000256" key="7">
    <source>
        <dbReference type="ARBA" id="ARBA00023004"/>
    </source>
</evidence>
<sequence>MGGAGNSDDTNKTAPIAIYLLLIILLPLFGLLFGAQPKSAPRLGNLHMLGRLPHRALTKLAQKYGPIMPLRLGHVPTIVVSSPRAAELFLKQYDAVFASPPIFQASRYMSYGAKGIGFTPYGDFWRRARRMCTLHLLTPAKGLRTAEIEVAVRRLVEASVAREVVDVGERVGELVEGIVFKMLVGKRMEEDKRYDWKGIVREGVALAGAFNFADFVPYLAPLDLQGLTRKMKAVSKVADEMVENIIEDYLKGEDFGQQRDIVGTMLAMMVNPNSEFFSTFDRENVKAIMLDLFVAGIDTSLQTNGHSRR</sequence>
<keyword evidence="6" id="KW-0560">Oxidoreductase</keyword>
<dbReference type="InterPro" id="IPR001128">
    <property type="entry name" value="Cyt_P450"/>
</dbReference>
<keyword evidence="8" id="KW-0503">Monooxygenase</keyword>
<keyword evidence="12" id="KW-1185">Reference proteome</keyword>
<dbReference type="PRINTS" id="PR00463">
    <property type="entry name" value="EP450I"/>
</dbReference>
<protein>
    <recommendedName>
        <fullName evidence="13">Cytochrome P450</fullName>
    </recommendedName>
</protein>
<dbReference type="Proteomes" id="UP001153076">
    <property type="component" value="Unassembled WGS sequence"/>
</dbReference>
<gene>
    <name evidence="11" type="ORF">Cgig2_005645</name>
</gene>
<dbReference type="GO" id="GO:0016020">
    <property type="term" value="C:membrane"/>
    <property type="evidence" value="ECO:0007669"/>
    <property type="project" value="UniProtKB-SubCell"/>
</dbReference>
<organism evidence="11 12">
    <name type="scientific">Carnegiea gigantea</name>
    <dbReference type="NCBI Taxonomy" id="171969"/>
    <lineage>
        <taxon>Eukaryota</taxon>
        <taxon>Viridiplantae</taxon>
        <taxon>Streptophyta</taxon>
        <taxon>Embryophyta</taxon>
        <taxon>Tracheophyta</taxon>
        <taxon>Spermatophyta</taxon>
        <taxon>Magnoliopsida</taxon>
        <taxon>eudicotyledons</taxon>
        <taxon>Gunneridae</taxon>
        <taxon>Pentapetalae</taxon>
        <taxon>Caryophyllales</taxon>
        <taxon>Cactineae</taxon>
        <taxon>Cactaceae</taxon>
        <taxon>Cactoideae</taxon>
        <taxon>Echinocereeae</taxon>
        <taxon>Carnegiea</taxon>
    </lineage>
</organism>
<accession>A0A9Q1QNU3</accession>
<evidence type="ECO:0000256" key="10">
    <source>
        <dbReference type="SAM" id="Phobius"/>
    </source>
</evidence>
<reference evidence="11" key="1">
    <citation type="submission" date="2022-04" db="EMBL/GenBank/DDBJ databases">
        <title>Carnegiea gigantea Genome sequencing and assembly v2.</title>
        <authorList>
            <person name="Copetti D."/>
            <person name="Sanderson M.J."/>
            <person name="Burquez A."/>
            <person name="Wojciechowski M.F."/>
        </authorList>
    </citation>
    <scope>NUCLEOTIDE SEQUENCE</scope>
    <source>
        <strain evidence="11">SGP5-SGP5p</strain>
        <tissue evidence="11">Aerial part</tissue>
    </source>
</reference>
<comment type="cofactor">
    <cofactor evidence="1">
        <name>heme</name>
        <dbReference type="ChEBI" id="CHEBI:30413"/>
    </cofactor>
</comment>
<dbReference type="OrthoDB" id="1470350at2759"/>
<dbReference type="AlphaFoldDB" id="A0A9Q1QNU3"/>
<evidence type="ECO:0000256" key="9">
    <source>
        <dbReference type="ARBA" id="ARBA00023136"/>
    </source>
</evidence>
<dbReference type="PANTHER" id="PTHR47943:SF9">
    <property type="entry name" value="CYTOCHROME P450"/>
    <property type="match status" value="1"/>
</dbReference>
<evidence type="ECO:0008006" key="13">
    <source>
        <dbReference type="Google" id="ProtNLM"/>
    </source>
</evidence>
<dbReference type="PANTHER" id="PTHR47943">
    <property type="entry name" value="CYTOCHROME P450 93A3-LIKE"/>
    <property type="match status" value="1"/>
</dbReference>
<keyword evidence="7" id="KW-0408">Iron</keyword>
<keyword evidence="5" id="KW-0479">Metal-binding</keyword>
<comment type="caution">
    <text evidence="11">The sequence shown here is derived from an EMBL/GenBank/DDBJ whole genome shotgun (WGS) entry which is preliminary data.</text>
</comment>
<evidence type="ECO:0000256" key="6">
    <source>
        <dbReference type="ARBA" id="ARBA00023002"/>
    </source>
</evidence>
<comment type="similarity">
    <text evidence="3">Belongs to the cytochrome P450 family.</text>
</comment>
<evidence type="ECO:0000256" key="3">
    <source>
        <dbReference type="ARBA" id="ARBA00010617"/>
    </source>
</evidence>
<evidence type="ECO:0000256" key="8">
    <source>
        <dbReference type="ARBA" id="ARBA00023033"/>
    </source>
</evidence>
<proteinExistence type="inferred from homology"/>
<name>A0A9Q1QNU3_9CARY</name>
<keyword evidence="10" id="KW-1133">Transmembrane helix</keyword>
<dbReference type="SUPFAM" id="SSF48264">
    <property type="entry name" value="Cytochrome P450"/>
    <property type="match status" value="1"/>
</dbReference>
<dbReference type="InterPro" id="IPR002401">
    <property type="entry name" value="Cyt_P450_E_grp-I"/>
</dbReference>
<dbReference type="Pfam" id="PF00067">
    <property type="entry name" value="p450"/>
    <property type="match status" value="1"/>
</dbReference>
<dbReference type="GO" id="GO:0020037">
    <property type="term" value="F:heme binding"/>
    <property type="evidence" value="ECO:0007669"/>
    <property type="project" value="InterPro"/>
</dbReference>
<evidence type="ECO:0000256" key="4">
    <source>
        <dbReference type="ARBA" id="ARBA00022617"/>
    </source>
</evidence>
<keyword evidence="4" id="KW-0349">Heme</keyword>
<dbReference type="GO" id="GO:0004497">
    <property type="term" value="F:monooxygenase activity"/>
    <property type="evidence" value="ECO:0007669"/>
    <property type="project" value="UniProtKB-KW"/>
</dbReference>
<evidence type="ECO:0000313" key="11">
    <source>
        <dbReference type="EMBL" id="KAJ8449623.1"/>
    </source>
</evidence>
<dbReference type="EMBL" id="JAKOGI010000020">
    <property type="protein sequence ID" value="KAJ8449623.1"/>
    <property type="molecule type" value="Genomic_DNA"/>
</dbReference>
<feature type="transmembrane region" description="Helical" evidence="10">
    <location>
        <begin position="16"/>
        <end position="35"/>
    </location>
</feature>
<evidence type="ECO:0000256" key="5">
    <source>
        <dbReference type="ARBA" id="ARBA00022723"/>
    </source>
</evidence>
<evidence type="ECO:0000256" key="1">
    <source>
        <dbReference type="ARBA" id="ARBA00001971"/>
    </source>
</evidence>
<evidence type="ECO:0000256" key="2">
    <source>
        <dbReference type="ARBA" id="ARBA00004370"/>
    </source>
</evidence>
<dbReference type="GO" id="GO:0016705">
    <property type="term" value="F:oxidoreductase activity, acting on paired donors, with incorporation or reduction of molecular oxygen"/>
    <property type="evidence" value="ECO:0007669"/>
    <property type="project" value="InterPro"/>
</dbReference>
<keyword evidence="10" id="KW-0812">Transmembrane</keyword>
<dbReference type="GO" id="GO:0005506">
    <property type="term" value="F:iron ion binding"/>
    <property type="evidence" value="ECO:0007669"/>
    <property type="project" value="InterPro"/>
</dbReference>
<dbReference type="InterPro" id="IPR036396">
    <property type="entry name" value="Cyt_P450_sf"/>
</dbReference>
<keyword evidence="9 10" id="KW-0472">Membrane</keyword>
<evidence type="ECO:0000313" key="12">
    <source>
        <dbReference type="Proteomes" id="UP001153076"/>
    </source>
</evidence>
<dbReference type="Gene3D" id="1.10.630.10">
    <property type="entry name" value="Cytochrome P450"/>
    <property type="match status" value="1"/>
</dbReference>